<dbReference type="Pfam" id="PF02820">
    <property type="entry name" value="MBT"/>
    <property type="match status" value="1"/>
</dbReference>
<evidence type="ECO:0000256" key="1">
    <source>
        <dbReference type="ARBA" id="ARBA00022737"/>
    </source>
</evidence>
<dbReference type="AlphaFoldDB" id="A0A3P9JAJ2"/>
<feature type="repeat" description="MBT" evidence="2">
    <location>
        <begin position="1"/>
        <end position="94"/>
    </location>
</feature>
<proteinExistence type="predicted"/>
<dbReference type="SMART" id="SM00561">
    <property type="entry name" value="MBT"/>
    <property type="match status" value="1"/>
</dbReference>
<dbReference type="PROSITE" id="PS51079">
    <property type="entry name" value="MBT"/>
    <property type="match status" value="1"/>
</dbReference>
<dbReference type="Ensembl" id="ENSORLT00015032102.1">
    <property type="protein sequence ID" value="ENSORLP00015029076.1"/>
    <property type="gene ID" value="ENSORLG00015012003.1"/>
</dbReference>
<reference key="1">
    <citation type="journal article" date="2007" name="Nature">
        <title>The medaka draft genome and insights into vertebrate genome evolution.</title>
        <authorList>
            <person name="Kasahara M."/>
            <person name="Naruse K."/>
            <person name="Sasaki S."/>
            <person name="Nakatani Y."/>
            <person name="Qu W."/>
            <person name="Ahsan B."/>
            <person name="Yamada T."/>
            <person name="Nagayasu Y."/>
            <person name="Doi K."/>
            <person name="Kasai Y."/>
            <person name="Jindo T."/>
            <person name="Kobayashi D."/>
            <person name="Shimada A."/>
            <person name="Toyoda A."/>
            <person name="Kuroki Y."/>
            <person name="Fujiyama A."/>
            <person name="Sasaki T."/>
            <person name="Shimizu A."/>
            <person name="Asakawa S."/>
            <person name="Shimizu N."/>
            <person name="Hashimoto S."/>
            <person name="Yang J."/>
            <person name="Lee Y."/>
            <person name="Matsushima K."/>
            <person name="Sugano S."/>
            <person name="Sakaizumi M."/>
            <person name="Narita T."/>
            <person name="Ohishi K."/>
            <person name="Haga S."/>
            <person name="Ohta F."/>
            <person name="Nomoto H."/>
            <person name="Nogata K."/>
            <person name="Morishita T."/>
            <person name="Endo T."/>
            <person name="Shin-I T."/>
            <person name="Takeda H."/>
            <person name="Morishita S."/>
            <person name="Kohara Y."/>
        </authorList>
    </citation>
    <scope>NUCLEOTIDE SEQUENCE [LARGE SCALE GENOMIC DNA]</scope>
    <source>
        <strain>Hd-rR</strain>
    </source>
</reference>
<dbReference type="InterPro" id="IPR004092">
    <property type="entry name" value="Mbt"/>
</dbReference>
<reference evidence="4 5" key="2">
    <citation type="submission" date="2017-04" db="EMBL/GenBank/DDBJ databases">
        <title>CpG methylation of centromeres and impact of large insertions on vertebrate speciation.</title>
        <authorList>
            <person name="Ichikawa K."/>
            <person name="Yoshimura J."/>
            <person name="Morishita S."/>
        </authorList>
    </citation>
    <scope>NUCLEOTIDE SEQUENCE</scope>
    <source>
        <strain evidence="4 5">HSOK</strain>
    </source>
</reference>
<dbReference type="GO" id="GO:0006355">
    <property type="term" value="P:regulation of DNA-templated transcription"/>
    <property type="evidence" value="ECO:0007669"/>
    <property type="project" value="InterPro"/>
</dbReference>
<keyword evidence="1" id="KW-0677">Repeat</keyword>
<dbReference type="InterPro" id="IPR050548">
    <property type="entry name" value="PcG_chromatin_remod_factors"/>
</dbReference>
<dbReference type="GO" id="GO:0005634">
    <property type="term" value="C:nucleus"/>
    <property type="evidence" value="ECO:0007669"/>
    <property type="project" value="InterPro"/>
</dbReference>
<protein>
    <submittedName>
        <fullName evidence="4">Uncharacterized protein</fullName>
    </submittedName>
</protein>
<dbReference type="Proteomes" id="UP000265200">
    <property type="component" value="Chromosome 20"/>
</dbReference>
<name>A0A3P9JAJ2_ORYLA</name>
<sequence length="113" mass="12258">TKRPVPEDYLLETGSTAAPSSAFTTVRGAGGLEAVDCRNPMLIRVATVTDVEDYRVKIHYDGWSTQFDVWCDGDLSDLHPVGWCQRTGHPLEPPPGLSSDPPVNLTLPSSLHA</sequence>
<feature type="region of interest" description="Disordered" evidence="3">
    <location>
        <begin position="87"/>
        <end position="113"/>
    </location>
</feature>
<dbReference type="SUPFAM" id="SSF63748">
    <property type="entry name" value="Tudor/PWWP/MBT"/>
    <property type="match status" value="1"/>
</dbReference>
<evidence type="ECO:0000256" key="2">
    <source>
        <dbReference type="PROSITE-ProRule" id="PRU00459"/>
    </source>
</evidence>
<dbReference type="PANTHER" id="PTHR12247">
    <property type="entry name" value="POLYCOMB GROUP PROTEIN"/>
    <property type="match status" value="1"/>
</dbReference>
<reference evidence="4" key="3">
    <citation type="submission" date="2025-08" db="UniProtKB">
        <authorList>
            <consortium name="Ensembl"/>
        </authorList>
    </citation>
    <scope>IDENTIFICATION</scope>
    <source>
        <strain evidence="4">HSOK</strain>
    </source>
</reference>
<evidence type="ECO:0000313" key="5">
    <source>
        <dbReference type="Proteomes" id="UP000265200"/>
    </source>
</evidence>
<organism evidence="4 5">
    <name type="scientific">Oryzias latipes</name>
    <name type="common">Japanese rice fish</name>
    <name type="synonym">Japanese killifish</name>
    <dbReference type="NCBI Taxonomy" id="8090"/>
    <lineage>
        <taxon>Eukaryota</taxon>
        <taxon>Metazoa</taxon>
        <taxon>Chordata</taxon>
        <taxon>Craniata</taxon>
        <taxon>Vertebrata</taxon>
        <taxon>Euteleostomi</taxon>
        <taxon>Actinopterygii</taxon>
        <taxon>Neopterygii</taxon>
        <taxon>Teleostei</taxon>
        <taxon>Neoteleostei</taxon>
        <taxon>Acanthomorphata</taxon>
        <taxon>Ovalentaria</taxon>
        <taxon>Atherinomorphae</taxon>
        <taxon>Beloniformes</taxon>
        <taxon>Adrianichthyidae</taxon>
        <taxon>Oryziinae</taxon>
        <taxon>Oryzias</taxon>
    </lineage>
</organism>
<evidence type="ECO:0000256" key="3">
    <source>
        <dbReference type="SAM" id="MobiDB-lite"/>
    </source>
</evidence>
<reference evidence="4" key="4">
    <citation type="submission" date="2025-09" db="UniProtKB">
        <authorList>
            <consortium name="Ensembl"/>
        </authorList>
    </citation>
    <scope>IDENTIFICATION</scope>
    <source>
        <strain evidence="4">HSOK</strain>
    </source>
</reference>
<dbReference type="Gene3D" id="2.30.30.140">
    <property type="match status" value="2"/>
</dbReference>
<dbReference type="PANTHER" id="PTHR12247:SF131">
    <property type="entry name" value="LD05287P"/>
    <property type="match status" value="1"/>
</dbReference>
<dbReference type="CDD" id="cd20103">
    <property type="entry name" value="MBT_L3MBTL1-like_rpt3"/>
    <property type="match status" value="1"/>
</dbReference>
<evidence type="ECO:0000313" key="4">
    <source>
        <dbReference type="Ensembl" id="ENSORLP00015029076.1"/>
    </source>
</evidence>
<accession>A0A3P9JAJ2</accession>